<name>A0ABU7D0U5_9TELE</name>
<reference evidence="2 3" key="1">
    <citation type="submission" date="2021-06" db="EMBL/GenBank/DDBJ databases">
        <authorList>
            <person name="Palmer J.M."/>
        </authorList>
    </citation>
    <scope>NUCLEOTIDE SEQUENCE [LARGE SCALE GENOMIC DNA]</scope>
    <source>
        <strain evidence="2 3">CL_MEX2019</strain>
        <tissue evidence="2">Muscle</tissue>
    </source>
</reference>
<dbReference type="Proteomes" id="UP001352852">
    <property type="component" value="Unassembled WGS sequence"/>
</dbReference>
<organism evidence="2 3">
    <name type="scientific">Characodon lateralis</name>
    <dbReference type="NCBI Taxonomy" id="208331"/>
    <lineage>
        <taxon>Eukaryota</taxon>
        <taxon>Metazoa</taxon>
        <taxon>Chordata</taxon>
        <taxon>Craniata</taxon>
        <taxon>Vertebrata</taxon>
        <taxon>Euteleostomi</taxon>
        <taxon>Actinopterygii</taxon>
        <taxon>Neopterygii</taxon>
        <taxon>Teleostei</taxon>
        <taxon>Neoteleostei</taxon>
        <taxon>Acanthomorphata</taxon>
        <taxon>Ovalentaria</taxon>
        <taxon>Atherinomorphae</taxon>
        <taxon>Cyprinodontiformes</taxon>
        <taxon>Goodeidae</taxon>
        <taxon>Characodon</taxon>
    </lineage>
</organism>
<comment type="caution">
    <text evidence="2">The sequence shown here is derived from an EMBL/GenBank/DDBJ whole genome shotgun (WGS) entry which is preliminary data.</text>
</comment>
<dbReference type="EMBL" id="JAHUTJ010009915">
    <property type="protein sequence ID" value="MED6268130.1"/>
    <property type="molecule type" value="Genomic_DNA"/>
</dbReference>
<feature type="region of interest" description="Disordered" evidence="1">
    <location>
        <begin position="38"/>
        <end position="82"/>
    </location>
</feature>
<proteinExistence type="predicted"/>
<keyword evidence="3" id="KW-1185">Reference proteome</keyword>
<accession>A0ABU7D0U5</accession>
<protein>
    <submittedName>
        <fullName evidence="2">Uncharacterized protein</fullName>
    </submittedName>
</protein>
<gene>
    <name evidence="2" type="ORF">CHARACLAT_019133</name>
</gene>
<sequence length="147" mass="16005">MWIAFGYLRQGGGGPVYLQRCGSLSPLVFPDGQCQSSGLRRTGARVAPDPSLRLSPISPDPPDASENSSGQARASAGSPFWPGRPWFSLRRRLCSSSPMRLPSRRDLFSQMGGRILHPDPGRLKLWLWPLQVQALSSPIIGAGLDRP</sequence>
<evidence type="ECO:0000256" key="1">
    <source>
        <dbReference type="SAM" id="MobiDB-lite"/>
    </source>
</evidence>
<evidence type="ECO:0000313" key="3">
    <source>
        <dbReference type="Proteomes" id="UP001352852"/>
    </source>
</evidence>
<evidence type="ECO:0000313" key="2">
    <source>
        <dbReference type="EMBL" id="MED6268130.1"/>
    </source>
</evidence>